<dbReference type="PROSITE" id="PS50850">
    <property type="entry name" value="MFS"/>
    <property type="match status" value="1"/>
</dbReference>
<feature type="transmembrane region" description="Helical" evidence="7">
    <location>
        <begin position="139"/>
        <end position="162"/>
    </location>
</feature>
<organism evidence="9 10">
    <name type="scientific">Chromobacterium paludis</name>
    <dbReference type="NCBI Taxonomy" id="2605945"/>
    <lineage>
        <taxon>Bacteria</taxon>
        <taxon>Pseudomonadati</taxon>
        <taxon>Pseudomonadota</taxon>
        <taxon>Betaproteobacteria</taxon>
        <taxon>Neisseriales</taxon>
        <taxon>Chromobacteriaceae</taxon>
        <taxon>Chromobacterium</taxon>
    </lineage>
</organism>
<feature type="transmembrane region" description="Helical" evidence="7">
    <location>
        <begin position="174"/>
        <end position="194"/>
    </location>
</feature>
<gene>
    <name evidence="9" type="ORF">FYK34_01515</name>
</gene>
<protein>
    <submittedName>
        <fullName evidence="9">MFS transporter</fullName>
    </submittedName>
</protein>
<dbReference type="SUPFAM" id="SSF103473">
    <property type="entry name" value="MFS general substrate transporter"/>
    <property type="match status" value="1"/>
</dbReference>
<evidence type="ECO:0000313" key="10">
    <source>
        <dbReference type="Proteomes" id="UP000322079"/>
    </source>
</evidence>
<keyword evidence="3" id="KW-1003">Cell membrane</keyword>
<dbReference type="InterPro" id="IPR050171">
    <property type="entry name" value="MFS_Transporters"/>
</dbReference>
<dbReference type="PANTHER" id="PTHR23517">
    <property type="entry name" value="RESISTANCE PROTEIN MDTM, PUTATIVE-RELATED-RELATED"/>
    <property type="match status" value="1"/>
</dbReference>
<feature type="transmembrane region" description="Helical" evidence="7">
    <location>
        <begin position="223"/>
        <end position="244"/>
    </location>
</feature>
<dbReference type="Proteomes" id="UP000322079">
    <property type="component" value="Chromosome"/>
</dbReference>
<feature type="transmembrane region" description="Helical" evidence="7">
    <location>
        <begin position="461"/>
        <end position="483"/>
    </location>
</feature>
<dbReference type="AlphaFoldDB" id="A0A5C1DEL5"/>
<keyword evidence="4 7" id="KW-0812">Transmembrane</keyword>
<proteinExistence type="predicted"/>
<keyword evidence="10" id="KW-1185">Reference proteome</keyword>
<reference evidence="9 10" key="1">
    <citation type="submission" date="2019-08" db="EMBL/GenBank/DDBJ databases">
        <title>Chromobacterium paludis, a novel bacterium isolated from a Maryland marsh pond.</title>
        <authorList>
            <person name="Blackburn M.B."/>
            <person name="Gundersen-Rindal D.E."/>
        </authorList>
    </citation>
    <scope>NUCLEOTIDE SEQUENCE [LARGE SCALE GENOMIC DNA]</scope>
    <source>
        <strain evidence="10">IIBBL 257-1</strain>
    </source>
</reference>
<accession>A0A5C1DEL5</accession>
<feature type="transmembrane region" description="Helical" evidence="7">
    <location>
        <begin position="201"/>
        <end position="217"/>
    </location>
</feature>
<feature type="transmembrane region" description="Helical" evidence="7">
    <location>
        <begin position="489"/>
        <end position="508"/>
    </location>
</feature>
<dbReference type="GO" id="GO:0005886">
    <property type="term" value="C:plasma membrane"/>
    <property type="evidence" value="ECO:0007669"/>
    <property type="project" value="UniProtKB-SubCell"/>
</dbReference>
<feature type="transmembrane region" description="Helical" evidence="7">
    <location>
        <begin position="334"/>
        <end position="352"/>
    </location>
</feature>
<dbReference type="Pfam" id="PF07690">
    <property type="entry name" value="MFS_1"/>
    <property type="match status" value="1"/>
</dbReference>
<evidence type="ECO:0000256" key="2">
    <source>
        <dbReference type="ARBA" id="ARBA00022448"/>
    </source>
</evidence>
<comment type="subcellular location">
    <subcellularLocation>
        <location evidence="1">Cell membrane</location>
        <topology evidence="1">Multi-pass membrane protein</topology>
    </subcellularLocation>
</comment>
<feature type="transmembrane region" description="Helical" evidence="7">
    <location>
        <begin position="291"/>
        <end position="308"/>
    </location>
</feature>
<dbReference type="PANTHER" id="PTHR23517:SF2">
    <property type="entry name" value="MULTIDRUG RESISTANCE PROTEIN MDTH"/>
    <property type="match status" value="1"/>
</dbReference>
<feature type="transmembrane region" description="Helical" evidence="7">
    <location>
        <begin position="265"/>
        <end position="285"/>
    </location>
</feature>
<sequence>MRRPAPAGRAPACPAAVASPARPAFARAAGWSDGRGRGPAAIPASPARASWPIAGARCARCSATTGPAAAGRAGTGFRQRPDRAADIVGAGASRLLNKREVLILDYIHFYIPLFWPYCFRSNCFQGIAVSPHSPAVRRILLSSFLLSLSRAAITPLLVLTLARQLGLSLQATGGLLGAVLLATALFGVYGGYWLDRLPRGPALRAAAVLMGLGSALLPYAHGYAAVVAALAAGELAMTLYGIAVKAILSDLAEESQRGRVFSLRYTLANAAWAVGPLLCSAALLWNELAPFWLGGALALAGWLTQPRLPSFPRDMAALPDGFAATLRTLAGDRVLVWFTASSLLAYVVYGRFSSYLPLYLLTRMDEADAMRWMSALISCNAIVVVALQYPLGRLLKPRRLIRSIVGGFLLVGAGMLWLGAVDSLPMMCAGIALFTLGEVVLVPAEYLYIDAIAPEALKGSYYGAQNLASLGGALGPALAGALLAHGPAWLLFAVLAMLCVLGAGLALFGDRLRLQRAAPAAAADASALPASLS</sequence>
<evidence type="ECO:0000256" key="4">
    <source>
        <dbReference type="ARBA" id="ARBA00022692"/>
    </source>
</evidence>
<evidence type="ECO:0000259" key="8">
    <source>
        <dbReference type="PROSITE" id="PS50850"/>
    </source>
</evidence>
<dbReference type="GO" id="GO:0022857">
    <property type="term" value="F:transmembrane transporter activity"/>
    <property type="evidence" value="ECO:0007669"/>
    <property type="project" value="InterPro"/>
</dbReference>
<dbReference type="EMBL" id="CP043473">
    <property type="protein sequence ID" value="QEL54347.1"/>
    <property type="molecule type" value="Genomic_DNA"/>
</dbReference>
<dbReference type="InterPro" id="IPR036259">
    <property type="entry name" value="MFS_trans_sf"/>
</dbReference>
<keyword evidence="2" id="KW-0813">Transport</keyword>
<evidence type="ECO:0000256" key="3">
    <source>
        <dbReference type="ARBA" id="ARBA00022475"/>
    </source>
</evidence>
<feature type="transmembrane region" description="Helical" evidence="7">
    <location>
        <begin position="372"/>
        <end position="391"/>
    </location>
</feature>
<evidence type="ECO:0000256" key="7">
    <source>
        <dbReference type="SAM" id="Phobius"/>
    </source>
</evidence>
<dbReference type="Gene3D" id="1.20.1250.20">
    <property type="entry name" value="MFS general substrate transporter like domains"/>
    <property type="match status" value="1"/>
</dbReference>
<feature type="transmembrane region" description="Helical" evidence="7">
    <location>
        <begin position="424"/>
        <end position="449"/>
    </location>
</feature>
<feature type="transmembrane region" description="Helical" evidence="7">
    <location>
        <begin position="400"/>
        <end position="418"/>
    </location>
</feature>
<dbReference type="InterPro" id="IPR011701">
    <property type="entry name" value="MFS"/>
</dbReference>
<keyword evidence="5 7" id="KW-1133">Transmembrane helix</keyword>
<name>A0A5C1DEL5_9NEIS</name>
<feature type="domain" description="Major facilitator superfamily (MFS) profile" evidence="8">
    <location>
        <begin position="135"/>
        <end position="514"/>
    </location>
</feature>
<evidence type="ECO:0000256" key="6">
    <source>
        <dbReference type="ARBA" id="ARBA00023136"/>
    </source>
</evidence>
<keyword evidence="6 7" id="KW-0472">Membrane</keyword>
<dbReference type="KEGG" id="chrm:FYK34_01515"/>
<dbReference type="InterPro" id="IPR020846">
    <property type="entry name" value="MFS_dom"/>
</dbReference>
<evidence type="ECO:0000313" key="9">
    <source>
        <dbReference type="EMBL" id="QEL54347.1"/>
    </source>
</evidence>
<evidence type="ECO:0000256" key="5">
    <source>
        <dbReference type="ARBA" id="ARBA00022989"/>
    </source>
</evidence>
<evidence type="ECO:0000256" key="1">
    <source>
        <dbReference type="ARBA" id="ARBA00004651"/>
    </source>
</evidence>